<sequence>MPYADLSFEQWNDLSDGVARRLAQDIADRHDLTVVGLRDTAYAGRSHRVALFDRGGMRFALVPGGRPMLGYDAARFRPAAEQAASYADSADEYGLPPLLEHVEAMTSPVRSVEMPAMLVAVQAFDPCEIVLAPEDPRVLELVASVGDRLRGVSTLQSGGGLTVEFDQTGRVVRAAATGEVSYDEAMAALASVGLRTATADEWEWACGAGVTTLFRWGDDCPGDGYPSDYPTGRHAQENLWGLAIGQDPYRHEVTTERTVVCGGDGGSATCGGSGFFLGWLTLATAYRDQEFGQWLASDDGYADEILTRPVMELS</sequence>
<gene>
    <name evidence="1" type="ORF">GA0070614_1188</name>
</gene>
<dbReference type="InterPro" id="IPR016187">
    <property type="entry name" value="CTDL_fold"/>
</dbReference>
<keyword evidence="2" id="KW-1185">Reference proteome</keyword>
<evidence type="ECO:0000313" key="2">
    <source>
        <dbReference type="Proteomes" id="UP000198215"/>
    </source>
</evidence>
<evidence type="ECO:0000313" key="1">
    <source>
        <dbReference type="EMBL" id="SCG44233.1"/>
    </source>
</evidence>
<dbReference type="EMBL" id="LT607753">
    <property type="protein sequence ID" value="SCG44233.1"/>
    <property type="molecule type" value="Genomic_DNA"/>
</dbReference>
<dbReference type="InterPro" id="IPR042095">
    <property type="entry name" value="SUMF_sf"/>
</dbReference>
<name>A0A1C5HE56_9ACTN</name>
<dbReference type="OrthoDB" id="4050476at2"/>
<organism evidence="1 2">
    <name type="scientific">Micromonospora coxensis</name>
    <dbReference type="NCBI Taxonomy" id="356852"/>
    <lineage>
        <taxon>Bacteria</taxon>
        <taxon>Bacillati</taxon>
        <taxon>Actinomycetota</taxon>
        <taxon>Actinomycetes</taxon>
        <taxon>Micromonosporales</taxon>
        <taxon>Micromonosporaceae</taxon>
        <taxon>Micromonospora</taxon>
    </lineage>
</organism>
<accession>A0A1C5HE56</accession>
<dbReference type="SUPFAM" id="SSF56436">
    <property type="entry name" value="C-type lectin-like"/>
    <property type="match status" value="1"/>
</dbReference>
<reference evidence="2" key="1">
    <citation type="submission" date="2016-06" db="EMBL/GenBank/DDBJ databases">
        <authorList>
            <person name="Varghese N."/>
            <person name="Submissions Spin"/>
        </authorList>
    </citation>
    <scope>NUCLEOTIDE SEQUENCE [LARGE SCALE GENOMIC DNA]</scope>
    <source>
        <strain evidence="2">DSM 45161</strain>
    </source>
</reference>
<protein>
    <submittedName>
        <fullName evidence="1">Uncharacterized protein</fullName>
    </submittedName>
</protein>
<dbReference type="AlphaFoldDB" id="A0A1C5HE56"/>
<dbReference type="Gene3D" id="3.90.1580.10">
    <property type="entry name" value="paralog of FGE (formylglycine-generating enzyme)"/>
    <property type="match status" value="1"/>
</dbReference>
<dbReference type="RefSeq" id="WP_088975002.1">
    <property type="nucleotide sequence ID" value="NZ_LT607753.1"/>
</dbReference>
<proteinExistence type="predicted"/>
<dbReference type="Proteomes" id="UP000198215">
    <property type="component" value="Chromosome I"/>
</dbReference>